<name>A0A3L6SG59_PANMI</name>
<keyword evidence="2 5" id="KW-0238">DNA-binding</keyword>
<dbReference type="InterPro" id="IPR001356">
    <property type="entry name" value="HD"/>
</dbReference>
<dbReference type="InterPro" id="IPR050224">
    <property type="entry name" value="TALE_homeobox"/>
</dbReference>
<keyword evidence="3 5" id="KW-0371">Homeobox</keyword>
<gene>
    <name evidence="8" type="ORF">C2845_PM02G04220</name>
</gene>
<dbReference type="CDD" id="cd00086">
    <property type="entry name" value="homeodomain"/>
    <property type="match status" value="1"/>
</dbReference>
<dbReference type="PROSITE" id="PS50071">
    <property type="entry name" value="HOMEOBOX_2"/>
    <property type="match status" value="1"/>
</dbReference>
<dbReference type="Pfam" id="PF05920">
    <property type="entry name" value="Homeobox_KN"/>
    <property type="match status" value="1"/>
</dbReference>
<evidence type="ECO:0000313" key="9">
    <source>
        <dbReference type="Proteomes" id="UP000275267"/>
    </source>
</evidence>
<dbReference type="Proteomes" id="UP000275267">
    <property type="component" value="Unassembled WGS sequence"/>
</dbReference>
<feature type="domain" description="Homeobox" evidence="7">
    <location>
        <begin position="83"/>
        <end position="117"/>
    </location>
</feature>
<evidence type="ECO:0000259" key="7">
    <source>
        <dbReference type="PROSITE" id="PS50071"/>
    </source>
</evidence>
<protein>
    <submittedName>
        <fullName evidence="8">BEL1-like homeodomain protein 4</fullName>
    </submittedName>
</protein>
<dbReference type="PANTHER" id="PTHR11850">
    <property type="entry name" value="HOMEOBOX PROTEIN TRANSCRIPTION FACTORS"/>
    <property type="match status" value="1"/>
</dbReference>
<feature type="region of interest" description="Disordered" evidence="6">
    <location>
        <begin position="129"/>
        <end position="194"/>
    </location>
</feature>
<feature type="DNA-binding region" description="Homeobox" evidence="5">
    <location>
        <begin position="85"/>
        <end position="118"/>
    </location>
</feature>
<dbReference type="STRING" id="4540.A0A3L6SG59"/>
<evidence type="ECO:0000256" key="4">
    <source>
        <dbReference type="ARBA" id="ARBA00023242"/>
    </source>
</evidence>
<dbReference type="EMBL" id="PQIB02000005">
    <property type="protein sequence ID" value="RLN20011.1"/>
    <property type="molecule type" value="Genomic_DNA"/>
</dbReference>
<dbReference type="InterPro" id="IPR008422">
    <property type="entry name" value="KN_HD"/>
</dbReference>
<dbReference type="SMART" id="SM00389">
    <property type="entry name" value="HOX"/>
    <property type="match status" value="1"/>
</dbReference>
<dbReference type="AlphaFoldDB" id="A0A3L6SG59"/>
<feature type="region of interest" description="Disordered" evidence="6">
    <location>
        <begin position="254"/>
        <end position="274"/>
    </location>
</feature>
<dbReference type="GO" id="GO:0006355">
    <property type="term" value="P:regulation of DNA-templated transcription"/>
    <property type="evidence" value="ECO:0007669"/>
    <property type="project" value="InterPro"/>
</dbReference>
<dbReference type="SUPFAM" id="SSF46689">
    <property type="entry name" value="Homeodomain-like"/>
    <property type="match status" value="1"/>
</dbReference>
<dbReference type="Gene3D" id="1.10.10.60">
    <property type="entry name" value="Homeodomain-like"/>
    <property type="match status" value="1"/>
</dbReference>
<organism evidence="8 9">
    <name type="scientific">Panicum miliaceum</name>
    <name type="common">Proso millet</name>
    <name type="synonym">Broomcorn millet</name>
    <dbReference type="NCBI Taxonomy" id="4540"/>
    <lineage>
        <taxon>Eukaryota</taxon>
        <taxon>Viridiplantae</taxon>
        <taxon>Streptophyta</taxon>
        <taxon>Embryophyta</taxon>
        <taxon>Tracheophyta</taxon>
        <taxon>Spermatophyta</taxon>
        <taxon>Magnoliopsida</taxon>
        <taxon>Liliopsida</taxon>
        <taxon>Poales</taxon>
        <taxon>Poaceae</taxon>
        <taxon>PACMAD clade</taxon>
        <taxon>Panicoideae</taxon>
        <taxon>Panicodae</taxon>
        <taxon>Paniceae</taxon>
        <taxon>Panicinae</taxon>
        <taxon>Panicum</taxon>
        <taxon>Panicum sect. Panicum</taxon>
    </lineage>
</organism>
<comment type="caution">
    <text evidence="8">The sequence shown here is derived from an EMBL/GenBank/DDBJ whole genome shotgun (WGS) entry which is preliminary data.</text>
</comment>
<evidence type="ECO:0000256" key="1">
    <source>
        <dbReference type="ARBA" id="ARBA00004123"/>
    </source>
</evidence>
<sequence length="274" mass="28156">MGGEQADEPAAGRPQLLLLSLHAAHLNPRSRYRAAIAACGRSELQRGGNISIGLGIRFPWPPGWRAAAASACMQVAGACVHGYPSDADKHLLARQTGLSRNQVSNWFINARVRLWKPMIEEMYQQECRELEGSSAGGGGPESGNDPSGADDTHSPTTTGAVAAQQLSQQQQHGTAAPGMMPHKPDPGAAGPSAADAAFVGIDPVELLGGDAHVGGGADDLYGRFEPGVRMRYGPGATGAAAGDVSLTLGLQHAGAGNAGPDGTGRFSLRDYSGC</sequence>
<evidence type="ECO:0000256" key="3">
    <source>
        <dbReference type="ARBA" id="ARBA00023155"/>
    </source>
</evidence>
<dbReference type="GO" id="GO:0003677">
    <property type="term" value="F:DNA binding"/>
    <property type="evidence" value="ECO:0007669"/>
    <property type="project" value="UniProtKB-UniRule"/>
</dbReference>
<keyword evidence="9" id="KW-1185">Reference proteome</keyword>
<reference evidence="9" key="1">
    <citation type="journal article" date="2019" name="Nat. Commun.">
        <title>The genome of broomcorn millet.</title>
        <authorList>
            <person name="Zou C."/>
            <person name="Miki D."/>
            <person name="Li D."/>
            <person name="Tang Q."/>
            <person name="Xiao L."/>
            <person name="Rajput S."/>
            <person name="Deng P."/>
            <person name="Jia W."/>
            <person name="Huang R."/>
            <person name="Zhang M."/>
            <person name="Sun Y."/>
            <person name="Hu J."/>
            <person name="Fu X."/>
            <person name="Schnable P.S."/>
            <person name="Li F."/>
            <person name="Zhang H."/>
            <person name="Feng B."/>
            <person name="Zhu X."/>
            <person name="Liu R."/>
            <person name="Schnable J.C."/>
            <person name="Zhu J.-K."/>
            <person name="Zhang H."/>
        </authorList>
    </citation>
    <scope>NUCLEOTIDE SEQUENCE [LARGE SCALE GENOMIC DNA]</scope>
</reference>
<evidence type="ECO:0000256" key="5">
    <source>
        <dbReference type="PROSITE-ProRule" id="PRU00108"/>
    </source>
</evidence>
<comment type="subcellular location">
    <subcellularLocation>
        <location evidence="1 5">Nucleus</location>
    </subcellularLocation>
</comment>
<dbReference type="InterPro" id="IPR009057">
    <property type="entry name" value="Homeodomain-like_sf"/>
</dbReference>
<evidence type="ECO:0000256" key="2">
    <source>
        <dbReference type="ARBA" id="ARBA00023125"/>
    </source>
</evidence>
<proteinExistence type="predicted"/>
<dbReference type="GO" id="GO:0005634">
    <property type="term" value="C:nucleus"/>
    <property type="evidence" value="ECO:0007669"/>
    <property type="project" value="UniProtKB-SubCell"/>
</dbReference>
<accession>A0A3L6SG59</accession>
<evidence type="ECO:0000313" key="8">
    <source>
        <dbReference type="EMBL" id="RLN20011.1"/>
    </source>
</evidence>
<feature type="compositionally biased region" description="Low complexity" evidence="6">
    <location>
        <begin position="160"/>
        <end position="176"/>
    </location>
</feature>
<evidence type="ECO:0000256" key="6">
    <source>
        <dbReference type="SAM" id="MobiDB-lite"/>
    </source>
</evidence>
<keyword evidence="4 5" id="KW-0539">Nucleus</keyword>
<dbReference type="OrthoDB" id="991095at2759"/>